<sequence>MFGLDETFLALRSTLRSVTICSLLIFAHVILVTMAVAPRELFEAYPELSRAVKLLSGMTFLTLLWKVFILFELADLAPAPYAARAEAVDEKAGLEVEADIVDDDAKAAEGGHVYTRTGSEVVMGTLALAGWAYCVPSAMTIFQILSARLVKELVLLPISYGLAVSSLAISQILLLAQLYRLRHTRAAGTKLWTARTGHWDVRVKLGRERAGEMA</sequence>
<keyword evidence="1" id="KW-1133">Transmembrane helix</keyword>
<comment type="caution">
    <text evidence="2">The sequence shown here is derived from an EMBL/GenBank/DDBJ whole genome shotgun (WGS) entry which is preliminary data.</text>
</comment>
<keyword evidence="1" id="KW-0812">Transmembrane</keyword>
<organism evidence="2 3">
    <name type="scientific">Dioszegia hungarica</name>
    <dbReference type="NCBI Taxonomy" id="4972"/>
    <lineage>
        <taxon>Eukaryota</taxon>
        <taxon>Fungi</taxon>
        <taxon>Dikarya</taxon>
        <taxon>Basidiomycota</taxon>
        <taxon>Agaricomycotina</taxon>
        <taxon>Tremellomycetes</taxon>
        <taxon>Tremellales</taxon>
        <taxon>Bulleribasidiaceae</taxon>
        <taxon>Dioszegia</taxon>
    </lineage>
</organism>
<protein>
    <submittedName>
        <fullName evidence="2">Uncharacterized protein</fullName>
    </submittedName>
</protein>
<evidence type="ECO:0000256" key="1">
    <source>
        <dbReference type="SAM" id="Phobius"/>
    </source>
</evidence>
<dbReference type="GeneID" id="77732196"/>
<evidence type="ECO:0000313" key="2">
    <source>
        <dbReference type="EMBL" id="KAI9635870.1"/>
    </source>
</evidence>
<accession>A0AA38H8Q8</accession>
<dbReference type="RefSeq" id="XP_052945647.1">
    <property type="nucleotide sequence ID" value="XM_053092991.1"/>
</dbReference>
<keyword evidence="1" id="KW-0472">Membrane</keyword>
<feature type="transmembrane region" description="Helical" evidence="1">
    <location>
        <begin position="121"/>
        <end position="145"/>
    </location>
</feature>
<feature type="transmembrane region" description="Helical" evidence="1">
    <location>
        <begin position="57"/>
        <end position="74"/>
    </location>
</feature>
<keyword evidence="3" id="KW-1185">Reference proteome</keyword>
<feature type="transmembrane region" description="Helical" evidence="1">
    <location>
        <begin position="157"/>
        <end position="176"/>
    </location>
</feature>
<dbReference type="EMBL" id="JAKWFO010000005">
    <property type="protein sequence ID" value="KAI9635870.1"/>
    <property type="molecule type" value="Genomic_DNA"/>
</dbReference>
<proteinExistence type="predicted"/>
<feature type="transmembrane region" description="Helical" evidence="1">
    <location>
        <begin position="18"/>
        <end position="37"/>
    </location>
</feature>
<name>A0AA38H8Q8_9TREE</name>
<reference evidence="2" key="1">
    <citation type="journal article" date="2022" name="G3 (Bethesda)">
        <title>High quality genome of the basidiomycete yeast Dioszegia hungarica PDD-24b-2 isolated from cloud water.</title>
        <authorList>
            <person name="Jarrige D."/>
            <person name="Haridas S."/>
            <person name="Bleykasten-Grosshans C."/>
            <person name="Joly M."/>
            <person name="Nadalig T."/>
            <person name="Sancelme M."/>
            <person name="Vuilleumier S."/>
            <person name="Grigoriev I.V."/>
            <person name="Amato P."/>
            <person name="Bringel F."/>
        </authorList>
    </citation>
    <scope>NUCLEOTIDE SEQUENCE</scope>
    <source>
        <strain evidence="2">PDD-24b-2</strain>
    </source>
</reference>
<dbReference type="Proteomes" id="UP001164286">
    <property type="component" value="Unassembled WGS sequence"/>
</dbReference>
<evidence type="ECO:0000313" key="3">
    <source>
        <dbReference type="Proteomes" id="UP001164286"/>
    </source>
</evidence>
<dbReference type="AlphaFoldDB" id="A0AA38H8Q8"/>
<gene>
    <name evidence="2" type="ORF">MKK02DRAFT_44566</name>
</gene>